<accession>A0A1J5PAE3</accession>
<dbReference type="EMBL" id="MLJW01005460">
    <property type="protein sequence ID" value="OIQ68186.1"/>
    <property type="molecule type" value="Genomic_DNA"/>
</dbReference>
<organism evidence="1">
    <name type="scientific">mine drainage metagenome</name>
    <dbReference type="NCBI Taxonomy" id="410659"/>
    <lineage>
        <taxon>unclassified sequences</taxon>
        <taxon>metagenomes</taxon>
        <taxon>ecological metagenomes</taxon>
    </lineage>
</organism>
<sequence>MTKVIHLPSPRAVIRVQTSARTPKQNTCATDGIQRQQAIENALSMALYFMRQPGNTAANVWAATARTNRALTLLKQASEGIAPLGPVNATVGA</sequence>
<protein>
    <submittedName>
        <fullName evidence="1">Uncharacterized protein</fullName>
    </submittedName>
</protein>
<evidence type="ECO:0000313" key="1">
    <source>
        <dbReference type="EMBL" id="OIQ68186.1"/>
    </source>
</evidence>
<dbReference type="AlphaFoldDB" id="A0A1J5PAE3"/>
<proteinExistence type="predicted"/>
<comment type="caution">
    <text evidence="1">The sequence shown here is derived from an EMBL/GenBank/DDBJ whole genome shotgun (WGS) entry which is preliminary data.</text>
</comment>
<gene>
    <name evidence="1" type="ORF">GALL_502260</name>
</gene>
<name>A0A1J5PAE3_9ZZZZ</name>
<reference evidence="1" key="1">
    <citation type="submission" date="2016-10" db="EMBL/GenBank/DDBJ databases">
        <title>Sequence of Gallionella enrichment culture.</title>
        <authorList>
            <person name="Poehlein A."/>
            <person name="Muehling M."/>
            <person name="Daniel R."/>
        </authorList>
    </citation>
    <scope>NUCLEOTIDE SEQUENCE</scope>
</reference>